<evidence type="ECO:0000313" key="5">
    <source>
        <dbReference type="Proteomes" id="UP000224006"/>
    </source>
</evidence>
<reference evidence="4 5" key="1">
    <citation type="submission" date="2017-09" db="EMBL/GenBank/DDBJ databases">
        <title>Genome sequencing of Besnoitia besnoiti strain Bb-Ger1.</title>
        <authorList>
            <person name="Schares G."/>
            <person name="Venepally P."/>
            <person name="Lorenzi H.A."/>
        </authorList>
    </citation>
    <scope>NUCLEOTIDE SEQUENCE [LARGE SCALE GENOMIC DNA]</scope>
    <source>
        <strain evidence="4 5">Bb-Ger1</strain>
    </source>
</reference>
<dbReference type="InterPro" id="IPR028352">
    <property type="entry name" value="Surface_antig_SAG1"/>
</dbReference>
<accession>A0A2A9MIF1</accession>
<dbReference type="GO" id="GO:0016020">
    <property type="term" value="C:membrane"/>
    <property type="evidence" value="ECO:0007669"/>
    <property type="project" value="InterPro"/>
</dbReference>
<dbReference type="EMBL" id="NWUJ01000001">
    <property type="protein sequence ID" value="PFH37765.1"/>
    <property type="molecule type" value="Genomic_DNA"/>
</dbReference>
<feature type="transmembrane region" description="Helical" evidence="2">
    <location>
        <begin position="350"/>
        <end position="374"/>
    </location>
</feature>
<dbReference type="VEuPathDB" id="ToxoDB:BESB_001070"/>
<feature type="domain" description="SRS" evidence="3">
    <location>
        <begin position="63"/>
        <end position="197"/>
    </location>
</feature>
<keyword evidence="2" id="KW-1133">Transmembrane helix</keyword>
<dbReference type="AlphaFoldDB" id="A0A2A9MIF1"/>
<dbReference type="PRINTS" id="PR01801">
    <property type="entry name" value="SURFCEANTIGN"/>
</dbReference>
<dbReference type="GeneID" id="40305170"/>
<feature type="region of interest" description="Disordered" evidence="1">
    <location>
        <begin position="313"/>
        <end position="335"/>
    </location>
</feature>
<dbReference type="KEGG" id="bbes:BESB_001070"/>
<keyword evidence="5" id="KW-1185">Reference proteome</keyword>
<dbReference type="InterPro" id="IPR036755">
    <property type="entry name" value="SRS_dom_sf"/>
</dbReference>
<evidence type="ECO:0000256" key="1">
    <source>
        <dbReference type="SAM" id="MobiDB-lite"/>
    </source>
</evidence>
<feature type="domain" description="SRS" evidence="3">
    <location>
        <begin position="207"/>
        <end position="342"/>
    </location>
</feature>
<sequence>MSVQPQGWHERYSSRTWRLAAVCVSVVLMRHGEEALAYDVTRGRMSQPDMSNEHAPLPSETFVECNGSKQDTVPNEPFVVTLSKEKPAATVHCTEENNKVIPQDSKKVCYPQANNPTVDGCSKANPTNIQVSLQELLGSSTEIAATISPLAKENKTQGEQWRLALKETDFPLSDQSFFVGCQQTTKNNSICKATVNVKARQSSARDNVVQCAYGRESNPDDVEVVITESNRALTLDCGKDGSVKPSKYTSLYCDLADLDNCTKHFSDIFPGFDENWWTKEEQGRVPAKLTIPSTGFPSEDRSFFIGCAPLPDAGTGQESRSDSESEQQAPPAKSTCKVRVTVRAASSASLALTSVGTSVAASVAAVLAIVVAGLM</sequence>
<gene>
    <name evidence="4" type="ORF">BESB_001070</name>
</gene>
<dbReference type="InterPro" id="IPR007226">
    <property type="entry name" value="SRS_dom"/>
</dbReference>
<proteinExistence type="predicted"/>
<keyword evidence="2" id="KW-0812">Transmembrane</keyword>
<comment type="caution">
    <text evidence="4">The sequence shown here is derived from an EMBL/GenBank/DDBJ whole genome shotgun (WGS) entry which is preliminary data.</text>
</comment>
<dbReference type="SUPFAM" id="SSF74877">
    <property type="entry name" value="Major surface antigen p30, SAG1"/>
    <property type="match status" value="2"/>
</dbReference>
<evidence type="ECO:0000259" key="3">
    <source>
        <dbReference type="Pfam" id="PF04092"/>
    </source>
</evidence>
<dbReference type="Proteomes" id="UP000224006">
    <property type="component" value="Chromosome I"/>
</dbReference>
<dbReference type="Pfam" id="PF04092">
    <property type="entry name" value="SAG"/>
    <property type="match status" value="2"/>
</dbReference>
<dbReference type="RefSeq" id="XP_029221774.1">
    <property type="nucleotide sequence ID" value="XM_029358862.1"/>
</dbReference>
<name>A0A2A9MIF1_BESBE</name>
<evidence type="ECO:0000313" key="4">
    <source>
        <dbReference type="EMBL" id="PFH37765.1"/>
    </source>
</evidence>
<keyword evidence="2" id="KW-0472">Membrane</keyword>
<evidence type="ECO:0000256" key="2">
    <source>
        <dbReference type="SAM" id="Phobius"/>
    </source>
</evidence>
<organism evidence="4 5">
    <name type="scientific">Besnoitia besnoiti</name>
    <name type="common">Apicomplexan protozoan</name>
    <dbReference type="NCBI Taxonomy" id="94643"/>
    <lineage>
        <taxon>Eukaryota</taxon>
        <taxon>Sar</taxon>
        <taxon>Alveolata</taxon>
        <taxon>Apicomplexa</taxon>
        <taxon>Conoidasida</taxon>
        <taxon>Coccidia</taxon>
        <taxon>Eucoccidiorida</taxon>
        <taxon>Eimeriorina</taxon>
        <taxon>Sarcocystidae</taxon>
        <taxon>Besnoitia</taxon>
    </lineage>
</organism>
<protein>
    <submittedName>
        <fullName evidence="4">SAG-related sequence</fullName>
    </submittedName>
</protein>
<dbReference type="Gene3D" id="2.60.40.1320">
    <property type="entry name" value="SRS domain"/>
    <property type="match status" value="2"/>
</dbReference>